<comment type="caution">
    <text evidence="1">The sequence shown here is derived from an EMBL/GenBank/DDBJ whole genome shotgun (WGS) entry which is preliminary data.</text>
</comment>
<dbReference type="SUPFAM" id="SSF53254">
    <property type="entry name" value="Phosphoglycerate mutase-like"/>
    <property type="match status" value="1"/>
</dbReference>
<dbReference type="Gene3D" id="3.40.50.1240">
    <property type="entry name" value="Phosphoglycerate mutase-like"/>
    <property type="match status" value="1"/>
</dbReference>
<dbReference type="AlphaFoldDB" id="A0AB34BHJ3"/>
<organism evidence="1 2">
    <name type="scientific">Bacteroides finegoldii</name>
    <dbReference type="NCBI Taxonomy" id="338188"/>
    <lineage>
        <taxon>Bacteria</taxon>
        <taxon>Pseudomonadati</taxon>
        <taxon>Bacteroidota</taxon>
        <taxon>Bacteroidia</taxon>
        <taxon>Bacteroidales</taxon>
        <taxon>Bacteroidaceae</taxon>
        <taxon>Bacteroides</taxon>
    </lineage>
</organism>
<dbReference type="Pfam" id="PF00300">
    <property type="entry name" value="His_Phos_1"/>
    <property type="match status" value="1"/>
</dbReference>
<proteinExistence type="predicted"/>
<reference evidence="1 2" key="1">
    <citation type="journal article" date="2019" name="Nat. Med.">
        <title>A library of human gut bacterial isolates paired with longitudinal multiomics data enables mechanistic microbiome research.</title>
        <authorList>
            <person name="Poyet M."/>
            <person name="Groussin M."/>
            <person name="Gibbons S.M."/>
            <person name="Avila-Pacheco J."/>
            <person name="Jiang X."/>
            <person name="Kearney S.M."/>
            <person name="Perrotta A.R."/>
            <person name="Berdy B."/>
            <person name="Zhao S."/>
            <person name="Lieberman T.D."/>
            <person name="Swanson P.K."/>
            <person name="Smith M."/>
            <person name="Roesemann S."/>
            <person name="Alexander J.E."/>
            <person name="Rich S.A."/>
            <person name="Livny J."/>
            <person name="Vlamakis H."/>
            <person name="Clish C."/>
            <person name="Bullock K."/>
            <person name="Deik A."/>
            <person name="Scott J."/>
            <person name="Pierce K.A."/>
            <person name="Xavier R.J."/>
            <person name="Alm E.J."/>
        </authorList>
    </citation>
    <scope>NUCLEOTIDE SEQUENCE [LARGE SCALE GENOMIC DNA]</scope>
    <source>
        <strain evidence="1 2">BIOML-A2</strain>
    </source>
</reference>
<name>A0AB34BHJ3_9BACE</name>
<accession>A0AB34BHJ3</accession>
<dbReference type="InterPro" id="IPR029033">
    <property type="entry name" value="His_PPase_superfam"/>
</dbReference>
<dbReference type="Proteomes" id="UP000440198">
    <property type="component" value="Unassembled WGS sequence"/>
</dbReference>
<feature type="non-terminal residue" evidence="1">
    <location>
        <position position="1"/>
    </location>
</feature>
<sequence>DYMNVKATNGESFADQYRRVAAFLDEIKQKEAENIVVFAHGGVLICAQIYAKLIHQEEAFQAVPAYGGVFLYQECP</sequence>
<evidence type="ECO:0000313" key="2">
    <source>
        <dbReference type="Proteomes" id="UP000440198"/>
    </source>
</evidence>
<dbReference type="EMBL" id="VWAG01000110">
    <property type="protein sequence ID" value="KAA5250035.1"/>
    <property type="molecule type" value="Genomic_DNA"/>
</dbReference>
<keyword evidence="2" id="KW-1185">Reference proteome</keyword>
<gene>
    <name evidence="1" type="ORF">F2Z09_22460</name>
</gene>
<evidence type="ECO:0000313" key="1">
    <source>
        <dbReference type="EMBL" id="KAA5250035.1"/>
    </source>
</evidence>
<dbReference type="RefSeq" id="WP_192912378.1">
    <property type="nucleotide sequence ID" value="NZ_VWAG01000110.1"/>
</dbReference>
<dbReference type="InterPro" id="IPR013078">
    <property type="entry name" value="His_Pase_superF_clade-1"/>
</dbReference>
<protein>
    <submittedName>
        <fullName evidence="1">Alpha-ribazole phosphatase</fullName>
    </submittedName>
</protein>